<keyword evidence="4" id="KW-1185">Reference proteome</keyword>
<dbReference type="RefSeq" id="WP_168721387.1">
    <property type="nucleotide sequence ID" value="NZ_JAAXPN010000001.1"/>
</dbReference>
<dbReference type="AlphaFoldDB" id="A0A7X6N1L0"/>
<sequence>MDKDPITRKEYREYQQSHQKATPTTEDSTMRRMHDGRYVDENGEIHTRDDSFAQEPQGESERQTAQRFAKNKRYDMDEFGRLTSLGKQQRLKFRLNVTIVILVLLIIATFLVLRFVD</sequence>
<reference evidence="3 4" key="1">
    <citation type="submission" date="2020-04" db="EMBL/GenBank/DDBJ databases">
        <title>MicrobeNet Type strains.</title>
        <authorList>
            <person name="Nicholson A.C."/>
        </authorList>
    </citation>
    <scope>NUCLEOTIDE SEQUENCE [LARGE SCALE GENOMIC DNA]</scope>
    <source>
        <strain evidence="3 4">CCUG 61472</strain>
    </source>
</reference>
<gene>
    <name evidence="3" type="ORF">HF964_02110</name>
</gene>
<organism evidence="3 4">
    <name type="scientific">Periweissella fabalis</name>
    <dbReference type="NCBI Taxonomy" id="1070421"/>
    <lineage>
        <taxon>Bacteria</taxon>
        <taxon>Bacillati</taxon>
        <taxon>Bacillota</taxon>
        <taxon>Bacilli</taxon>
        <taxon>Lactobacillales</taxon>
        <taxon>Lactobacillaceae</taxon>
        <taxon>Periweissella</taxon>
    </lineage>
</organism>
<keyword evidence="2" id="KW-0812">Transmembrane</keyword>
<keyword evidence="2" id="KW-1133">Transmembrane helix</keyword>
<feature type="compositionally biased region" description="Basic and acidic residues" evidence="1">
    <location>
        <begin position="28"/>
        <end position="51"/>
    </location>
</feature>
<feature type="compositionally biased region" description="Polar residues" evidence="1">
    <location>
        <begin position="16"/>
        <end position="27"/>
    </location>
</feature>
<keyword evidence="2" id="KW-0472">Membrane</keyword>
<dbReference type="Proteomes" id="UP000549765">
    <property type="component" value="Unassembled WGS sequence"/>
</dbReference>
<evidence type="ECO:0000256" key="2">
    <source>
        <dbReference type="SAM" id="Phobius"/>
    </source>
</evidence>
<accession>A0A7X6N1L0</accession>
<protein>
    <submittedName>
        <fullName evidence="3">Uncharacterized protein</fullName>
    </submittedName>
</protein>
<feature type="compositionally biased region" description="Basic and acidic residues" evidence="1">
    <location>
        <begin position="1"/>
        <end position="15"/>
    </location>
</feature>
<evidence type="ECO:0000256" key="1">
    <source>
        <dbReference type="SAM" id="MobiDB-lite"/>
    </source>
</evidence>
<evidence type="ECO:0000313" key="4">
    <source>
        <dbReference type="Proteomes" id="UP000549765"/>
    </source>
</evidence>
<dbReference type="EMBL" id="JAAXPN010000001">
    <property type="protein sequence ID" value="NKZ23602.1"/>
    <property type="molecule type" value="Genomic_DNA"/>
</dbReference>
<comment type="caution">
    <text evidence="3">The sequence shown here is derived from an EMBL/GenBank/DDBJ whole genome shotgun (WGS) entry which is preliminary data.</text>
</comment>
<feature type="region of interest" description="Disordered" evidence="1">
    <location>
        <begin position="1"/>
        <end position="68"/>
    </location>
</feature>
<proteinExistence type="predicted"/>
<feature type="transmembrane region" description="Helical" evidence="2">
    <location>
        <begin position="95"/>
        <end position="116"/>
    </location>
</feature>
<name>A0A7X6N1L0_9LACO</name>
<evidence type="ECO:0000313" key="3">
    <source>
        <dbReference type="EMBL" id="NKZ23602.1"/>
    </source>
</evidence>